<evidence type="ECO:0000256" key="1">
    <source>
        <dbReference type="SAM" id="MobiDB-lite"/>
    </source>
</evidence>
<name>A0AAW2HZ60_9NEOP</name>
<dbReference type="AlphaFoldDB" id="A0AAW2HZ60"/>
<protein>
    <submittedName>
        <fullName evidence="2">Uncharacterized protein</fullName>
    </submittedName>
</protein>
<dbReference type="EMBL" id="JARGDH010000002">
    <property type="protein sequence ID" value="KAL0274798.1"/>
    <property type="molecule type" value="Genomic_DNA"/>
</dbReference>
<sequence>MPGEIKVFIQGVGLTEREGISKSGSRGGGRSGTASVDCTIGTVSGADDALPDGPARPLLTPATSVVTPAEVCTPNRGLVPNRRTPRTYPKLVQTNLRIEKERISKVKGDK</sequence>
<accession>A0AAW2HZ60</accession>
<proteinExistence type="predicted"/>
<feature type="region of interest" description="Disordered" evidence="1">
    <location>
        <begin position="17"/>
        <end position="36"/>
    </location>
</feature>
<comment type="caution">
    <text evidence="2">The sequence shown here is derived from an EMBL/GenBank/DDBJ whole genome shotgun (WGS) entry which is preliminary data.</text>
</comment>
<organism evidence="2">
    <name type="scientific">Menopon gallinae</name>
    <name type="common">poultry shaft louse</name>
    <dbReference type="NCBI Taxonomy" id="328185"/>
    <lineage>
        <taxon>Eukaryota</taxon>
        <taxon>Metazoa</taxon>
        <taxon>Ecdysozoa</taxon>
        <taxon>Arthropoda</taxon>
        <taxon>Hexapoda</taxon>
        <taxon>Insecta</taxon>
        <taxon>Pterygota</taxon>
        <taxon>Neoptera</taxon>
        <taxon>Paraneoptera</taxon>
        <taxon>Psocodea</taxon>
        <taxon>Troctomorpha</taxon>
        <taxon>Phthiraptera</taxon>
        <taxon>Amblycera</taxon>
        <taxon>Menoponidae</taxon>
        <taxon>Menopon</taxon>
    </lineage>
</organism>
<gene>
    <name evidence="2" type="ORF">PYX00_002837</name>
</gene>
<reference evidence="2" key="1">
    <citation type="journal article" date="2024" name="Gigascience">
        <title>Chromosome-level genome of the poultry shaft louse Menopon gallinae provides insight into the host-switching and adaptive evolution of parasitic lice.</title>
        <authorList>
            <person name="Xu Y."/>
            <person name="Ma L."/>
            <person name="Liu S."/>
            <person name="Liang Y."/>
            <person name="Liu Q."/>
            <person name="He Z."/>
            <person name="Tian L."/>
            <person name="Duan Y."/>
            <person name="Cai W."/>
            <person name="Li H."/>
            <person name="Song F."/>
        </authorList>
    </citation>
    <scope>NUCLEOTIDE SEQUENCE</scope>
    <source>
        <strain evidence="2">Cailab_2023a</strain>
    </source>
</reference>
<evidence type="ECO:0000313" key="2">
    <source>
        <dbReference type="EMBL" id="KAL0274798.1"/>
    </source>
</evidence>